<proteinExistence type="predicted"/>
<feature type="non-terminal residue" evidence="1">
    <location>
        <position position="103"/>
    </location>
</feature>
<name>X1DYS4_9ZZZZ</name>
<feature type="non-terminal residue" evidence="1">
    <location>
        <position position="1"/>
    </location>
</feature>
<comment type="caution">
    <text evidence="1">The sequence shown here is derived from an EMBL/GenBank/DDBJ whole genome shotgun (WGS) entry which is preliminary data.</text>
</comment>
<organism evidence="1">
    <name type="scientific">marine sediment metagenome</name>
    <dbReference type="NCBI Taxonomy" id="412755"/>
    <lineage>
        <taxon>unclassified sequences</taxon>
        <taxon>metagenomes</taxon>
        <taxon>ecological metagenomes</taxon>
    </lineage>
</organism>
<gene>
    <name evidence="1" type="ORF">S01H4_65501</name>
</gene>
<dbReference type="AlphaFoldDB" id="X1DYS4"/>
<accession>X1DYS4</accession>
<protein>
    <submittedName>
        <fullName evidence="1">Uncharacterized protein</fullName>
    </submittedName>
</protein>
<reference evidence="1" key="1">
    <citation type="journal article" date="2014" name="Front. Microbiol.">
        <title>High frequency of phylogenetically diverse reductive dehalogenase-homologous genes in deep subseafloor sedimentary metagenomes.</title>
        <authorList>
            <person name="Kawai M."/>
            <person name="Futagami T."/>
            <person name="Toyoda A."/>
            <person name="Takaki Y."/>
            <person name="Nishi S."/>
            <person name="Hori S."/>
            <person name="Arai W."/>
            <person name="Tsubouchi T."/>
            <person name="Morono Y."/>
            <person name="Uchiyama I."/>
            <person name="Ito T."/>
            <person name="Fujiyama A."/>
            <person name="Inagaki F."/>
            <person name="Takami H."/>
        </authorList>
    </citation>
    <scope>NUCLEOTIDE SEQUENCE</scope>
    <source>
        <strain evidence="1">Expedition CK06-06</strain>
    </source>
</reference>
<dbReference type="EMBL" id="BART01040110">
    <property type="protein sequence ID" value="GAH26171.1"/>
    <property type="molecule type" value="Genomic_DNA"/>
</dbReference>
<evidence type="ECO:0000313" key="1">
    <source>
        <dbReference type="EMBL" id="GAH26171.1"/>
    </source>
</evidence>
<sequence>DIKEYYEFTKYGYFSDGGYTSPVFNFSLNLESTIMSYDNLTFYCDEPTGTNCSGRGRAINFNLSDTLWNNSDAVLFFSGEYGEFPTVSGSGVKIVKNYLVDST</sequence>